<dbReference type="OrthoDB" id="6772146at2759"/>
<dbReference type="AlphaFoldDB" id="A0A9P0AZJ5"/>
<sequence length="383" mass="44751">MTDQSFKLPNNCCEHRHCGQEVFAACVSCLALLCWNHFELNDSCTFHTSMDTNEQSVSNKRKIPEDYQLDGAEKEVVRKKKERTNQKNIKKHLHLSGQGYVKLNSMNLVPPKHVKPPCKGKFCDARLGGRMCMKFSEDQRREILQDFYSLANLQQQREYLARHIQVKQTKQKTTQDVSRRNKSNLYYLPLSGEKVCVCKIFLLNTLNISEKTMRTSLGKIKETGIMDKERRGGRRPTLQKNYQRIREAMEKHIRRFPRVESHYCRANTTREYLHSDLSIPKMYALYLEDSDLQTPGSIITYRRVFKSQNLSFHSPKKDQCSLCATYRESSEEDKGKIQSVFNKHTEEKEKIRELKNLSKIRAMSDSTKLCAVFDLQQVIHLPL</sequence>
<dbReference type="PANTHER" id="PTHR10773">
    <property type="entry name" value="DNA-DIRECTED RNA POLYMERASES I, II, AND III SUBUNIT RPABC2"/>
    <property type="match status" value="1"/>
</dbReference>
<dbReference type="PANTHER" id="PTHR10773:SF19">
    <property type="match status" value="1"/>
</dbReference>
<dbReference type="Proteomes" id="UP001154078">
    <property type="component" value="Chromosome 3"/>
</dbReference>
<organism evidence="1 2">
    <name type="scientific">Brassicogethes aeneus</name>
    <name type="common">Rape pollen beetle</name>
    <name type="synonym">Meligethes aeneus</name>
    <dbReference type="NCBI Taxonomy" id="1431903"/>
    <lineage>
        <taxon>Eukaryota</taxon>
        <taxon>Metazoa</taxon>
        <taxon>Ecdysozoa</taxon>
        <taxon>Arthropoda</taxon>
        <taxon>Hexapoda</taxon>
        <taxon>Insecta</taxon>
        <taxon>Pterygota</taxon>
        <taxon>Neoptera</taxon>
        <taxon>Endopterygota</taxon>
        <taxon>Coleoptera</taxon>
        <taxon>Polyphaga</taxon>
        <taxon>Cucujiformia</taxon>
        <taxon>Nitidulidae</taxon>
        <taxon>Meligethinae</taxon>
        <taxon>Brassicogethes</taxon>
    </lineage>
</organism>
<evidence type="ECO:0000313" key="2">
    <source>
        <dbReference type="Proteomes" id="UP001154078"/>
    </source>
</evidence>
<reference evidence="1" key="1">
    <citation type="submission" date="2021-12" db="EMBL/GenBank/DDBJ databases">
        <authorList>
            <person name="King R."/>
        </authorList>
    </citation>
    <scope>NUCLEOTIDE SEQUENCE</scope>
</reference>
<evidence type="ECO:0000313" key="1">
    <source>
        <dbReference type="EMBL" id="CAH0553939.1"/>
    </source>
</evidence>
<keyword evidence="2" id="KW-1185">Reference proteome</keyword>
<proteinExistence type="predicted"/>
<dbReference type="EMBL" id="OV121134">
    <property type="protein sequence ID" value="CAH0553939.1"/>
    <property type="molecule type" value="Genomic_DNA"/>
</dbReference>
<gene>
    <name evidence="1" type="ORF">MELIAE_LOCUS5817</name>
</gene>
<accession>A0A9P0AZJ5</accession>
<protein>
    <submittedName>
        <fullName evidence="1">Uncharacterized protein</fullName>
    </submittedName>
</protein>
<name>A0A9P0AZJ5_BRAAE</name>